<evidence type="ECO:0000256" key="6">
    <source>
        <dbReference type="SAM" id="Phobius"/>
    </source>
</evidence>
<evidence type="ECO:0000256" key="1">
    <source>
        <dbReference type="ARBA" id="ARBA00004141"/>
    </source>
</evidence>
<gene>
    <name evidence="8" type="ORF">SBAD_LOCUS256</name>
</gene>
<dbReference type="Gene3D" id="1.20.1250.20">
    <property type="entry name" value="MFS general substrate transporter like domains"/>
    <property type="match status" value="1"/>
</dbReference>
<dbReference type="PRINTS" id="PR00171">
    <property type="entry name" value="SUGRTRNSPORT"/>
</dbReference>
<reference evidence="8 9" key="2">
    <citation type="submission" date="2018-11" db="EMBL/GenBank/DDBJ databases">
        <authorList>
            <consortium name="Pathogen Informatics"/>
        </authorList>
    </citation>
    <scope>NUCLEOTIDE SEQUENCE [LARGE SCALE GENOMIC DNA]</scope>
</reference>
<feature type="transmembrane region" description="Helical" evidence="6">
    <location>
        <begin position="21"/>
        <end position="42"/>
    </location>
</feature>
<dbReference type="InterPro" id="IPR003663">
    <property type="entry name" value="Sugar/inositol_transpt"/>
</dbReference>
<evidence type="ECO:0000256" key="4">
    <source>
        <dbReference type="ARBA" id="ARBA00022989"/>
    </source>
</evidence>
<reference evidence="10" key="1">
    <citation type="submission" date="2016-06" db="UniProtKB">
        <authorList>
            <consortium name="WormBaseParasite"/>
        </authorList>
    </citation>
    <scope>IDENTIFICATION</scope>
</reference>
<evidence type="ECO:0000313" key="8">
    <source>
        <dbReference type="EMBL" id="VDO81517.1"/>
    </source>
</evidence>
<feature type="domain" description="Major facilitator superfamily (MFS) profile" evidence="7">
    <location>
        <begin position="29"/>
        <end position="467"/>
    </location>
</feature>
<keyword evidence="9" id="KW-1185">Reference proteome</keyword>
<dbReference type="SUPFAM" id="SSF103473">
    <property type="entry name" value="MFS general substrate transporter"/>
    <property type="match status" value="1"/>
</dbReference>
<dbReference type="InterPro" id="IPR005828">
    <property type="entry name" value="MFS_sugar_transport-like"/>
</dbReference>
<dbReference type="InterPro" id="IPR045263">
    <property type="entry name" value="GLUT"/>
</dbReference>
<feature type="transmembrane region" description="Helical" evidence="6">
    <location>
        <begin position="445"/>
        <end position="463"/>
    </location>
</feature>
<name>A0A183I9G2_9BILA</name>
<evidence type="ECO:0000259" key="7">
    <source>
        <dbReference type="PROSITE" id="PS50850"/>
    </source>
</evidence>
<dbReference type="InterPro" id="IPR036259">
    <property type="entry name" value="MFS_trans_sf"/>
</dbReference>
<feature type="transmembrane region" description="Helical" evidence="6">
    <location>
        <begin position="170"/>
        <end position="194"/>
    </location>
</feature>
<feature type="transmembrane region" description="Helical" evidence="6">
    <location>
        <begin position="413"/>
        <end position="433"/>
    </location>
</feature>
<dbReference type="InterPro" id="IPR020846">
    <property type="entry name" value="MFS_dom"/>
</dbReference>
<dbReference type="GO" id="GO:0015149">
    <property type="term" value="F:hexose transmembrane transporter activity"/>
    <property type="evidence" value="ECO:0007669"/>
    <property type="project" value="TreeGrafter"/>
</dbReference>
<dbReference type="AlphaFoldDB" id="A0A183I9G2"/>
<keyword evidence="4 6" id="KW-1133">Transmembrane helix</keyword>
<feature type="transmembrane region" description="Helical" evidence="6">
    <location>
        <begin position="77"/>
        <end position="101"/>
    </location>
</feature>
<evidence type="ECO:0000313" key="10">
    <source>
        <dbReference type="WBParaSite" id="SBAD_0000027301-mRNA-1"/>
    </source>
</evidence>
<keyword evidence="3 6" id="KW-0812">Transmembrane</keyword>
<sequence>MVDEVRQSIQMTIYLQAQAAQIRPLLFVIVLAVGLGCPFQFYSNSVVNNLFTVVQPFYNDSFYQHYGYWLDKENFDLLWSVTTASLQIGATVGSVATQILAERVGRRIGLIITSTVCIIGSILTTIPLVTNSFELLIFGRLILGLSLGCSLGLASMFINEISPSSFRGMFGSLLQVCLGLGNLLSLIFTLPQLFGTESLWPISMIIPAITSLIQLVVLLLSHETPPYLIYTIKNAEKATRSLSFYGGNAFHLTMITKVLSAKKSTVKELFKQNNLRLAIILSIIIAFAVQFSGIAAILAYSKTMFVNAGFDDLKSKYASLGIGVCNTLSPLISTLLVERLGRKSILIGGLSICLSCLCSLILFNELNINFNWQPGQILTLPCLYIFQIGFSLSSSVLWIIAAELFPQAARSTAMTTIVFFFFLFQTIVVFAYLPLSVAAGTSLSFLPFIIALVISIFLLLKFLPETKGVKMDEVERQMFRRMSRISQISSISGGSFKL</sequence>
<evidence type="ECO:0000256" key="3">
    <source>
        <dbReference type="ARBA" id="ARBA00022692"/>
    </source>
</evidence>
<feature type="transmembrane region" description="Helical" evidence="6">
    <location>
        <begin position="277"/>
        <end position="300"/>
    </location>
</feature>
<dbReference type="Proteomes" id="UP000270296">
    <property type="component" value="Unassembled WGS sequence"/>
</dbReference>
<dbReference type="InterPro" id="IPR005829">
    <property type="entry name" value="Sugar_transporter_CS"/>
</dbReference>
<feature type="transmembrane region" description="Helical" evidence="6">
    <location>
        <begin position="344"/>
        <end position="363"/>
    </location>
</feature>
<evidence type="ECO:0000256" key="5">
    <source>
        <dbReference type="ARBA" id="ARBA00023136"/>
    </source>
</evidence>
<feature type="transmembrane region" description="Helical" evidence="6">
    <location>
        <begin position="200"/>
        <end position="220"/>
    </location>
</feature>
<feature type="transmembrane region" description="Helical" evidence="6">
    <location>
        <begin position="135"/>
        <end position="158"/>
    </location>
</feature>
<dbReference type="PROSITE" id="PS50850">
    <property type="entry name" value="MFS"/>
    <property type="match status" value="1"/>
</dbReference>
<feature type="transmembrane region" description="Helical" evidence="6">
    <location>
        <begin position="108"/>
        <end position="129"/>
    </location>
</feature>
<keyword evidence="5 6" id="KW-0472">Membrane</keyword>
<protein>
    <submittedName>
        <fullName evidence="10">MFS domain-containing protein</fullName>
    </submittedName>
</protein>
<dbReference type="PANTHER" id="PTHR23503">
    <property type="entry name" value="SOLUTE CARRIER FAMILY 2"/>
    <property type="match status" value="1"/>
</dbReference>
<organism evidence="10">
    <name type="scientific">Soboliphyme baturini</name>
    <dbReference type="NCBI Taxonomy" id="241478"/>
    <lineage>
        <taxon>Eukaryota</taxon>
        <taxon>Metazoa</taxon>
        <taxon>Ecdysozoa</taxon>
        <taxon>Nematoda</taxon>
        <taxon>Enoplea</taxon>
        <taxon>Dorylaimia</taxon>
        <taxon>Dioctophymatida</taxon>
        <taxon>Dioctophymatoidea</taxon>
        <taxon>Soboliphymatidae</taxon>
        <taxon>Soboliphyme</taxon>
    </lineage>
</organism>
<dbReference type="WBParaSite" id="SBAD_0000027301-mRNA-1">
    <property type="protein sequence ID" value="SBAD_0000027301-mRNA-1"/>
    <property type="gene ID" value="SBAD_0000027301"/>
</dbReference>
<dbReference type="OrthoDB" id="4142200at2759"/>
<proteinExistence type="predicted"/>
<accession>A0A183I9G2</accession>
<evidence type="ECO:0000256" key="2">
    <source>
        <dbReference type="ARBA" id="ARBA00022448"/>
    </source>
</evidence>
<comment type="subcellular location">
    <subcellularLocation>
        <location evidence="1">Membrane</location>
        <topology evidence="1">Multi-pass membrane protein</topology>
    </subcellularLocation>
</comment>
<dbReference type="GO" id="GO:0016020">
    <property type="term" value="C:membrane"/>
    <property type="evidence" value="ECO:0007669"/>
    <property type="project" value="UniProtKB-SubCell"/>
</dbReference>
<dbReference type="Pfam" id="PF00083">
    <property type="entry name" value="Sugar_tr"/>
    <property type="match status" value="1"/>
</dbReference>
<dbReference type="PROSITE" id="PS00217">
    <property type="entry name" value="SUGAR_TRANSPORT_2"/>
    <property type="match status" value="1"/>
</dbReference>
<dbReference type="EMBL" id="UZAM01000513">
    <property type="protein sequence ID" value="VDO81517.1"/>
    <property type="molecule type" value="Genomic_DNA"/>
</dbReference>
<keyword evidence="2" id="KW-0813">Transport</keyword>
<feature type="transmembrane region" description="Helical" evidence="6">
    <location>
        <begin position="383"/>
        <end position="401"/>
    </location>
</feature>
<evidence type="ECO:0000313" key="9">
    <source>
        <dbReference type="Proteomes" id="UP000270296"/>
    </source>
</evidence>
<feature type="transmembrane region" description="Helical" evidence="6">
    <location>
        <begin position="320"/>
        <end position="337"/>
    </location>
</feature>
<dbReference type="PANTHER" id="PTHR23503:SF8">
    <property type="entry name" value="FACILITATED GLUCOSE TRANSPORTER PROTEIN 1"/>
    <property type="match status" value="1"/>
</dbReference>